<dbReference type="EMBL" id="CP042914">
    <property type="protein sequence ID" value="QEG39770.1"/>
    <property type="molecule type" value="Genomic_DNA"/>
</dbReference>
<dbReference type="AlphaFoldDB" id="A0A5B9QQ33"/>
<keyword evidence="2" id="KW-1133">Transmembrane helix</keyword>
<protein>
    <submittedName>
        <fullName evidence="3">Uncharacterized protein</fullName>
    </submittedName>
</protein>
<name>A0A5B9QQ33_9BACT</name>
<accession>A0A5B9QQ33</accession>
<dbReference type="RefSeq" id="WP_068134307.1">
    <property type="nucleotide sequence ID" value="NZ_CP042914.1"/>
</dbReference>
<gene>
    <name evidence="3" type="ORF">UC8_17680</name>
</gene>
<feature type="region of interest" description="Disordered" evidence="1">
    <location>
        <begin position="131"/>
        <end position="168"/>
    </location>
</feature>
<evidence type="ECO:0000256" key="2">
    <source>
        <dbReference type="SAM" id="Phobius"/>
    </source>
</evidence>
<organism evidence="3 4">
    <name type="scientific">Roseimaritima ulvae</name>
    <dbReference type="NCBI Taxonomy" id="980254"/>
    <lineage>
        <taxon>Bacteria</taxon>
        <taxon>Pseudomonadati</taxon>
        <taxon>Planctomycetota</taxon>
        <taxon>Planctomycetia</taxon>
        <taxon>Pirellulales</taxon>
        <taxon>Pirellulaceae</taxon>
        <taxon>Roseimaritima</taxon>
    </lineage>
</organism>
<sequence>MNTLAPRRRCSRSSRVEHAGVTMIETIVSAALLMTLISCFTATVFRVDRVWQDTAQHRVAMLELSNQLEKLTLLSADEARQQLDSLQPSSMASSRLTEPVLAAEVVEDAWGGRVVLELNWQRRHPGTPLRLVGWLRPSQSDAPQDNGDEAQDNGDDALGSSDPQEPAS</sequence>
<evidence type="ECO:0000313" key="3">
    <source>
        <dbReference type="EMBL" id="QEG39770.1"/>
    </source>
</evidence>
<feature type="transmembrane region" description="Helical" evidence="2">
    <location>
        <begin position="21"/>
        <end position="45"/>
    </location>
</feature>
<evidence type="ECO:0000313" key="4">
    <source>
        <dbReference type="Proteomes" id="UP000325286"/>
    </source>
</evidence>
<reference evidence="3 4" key="1">
    <citation type="submission" date="2019-08" db="EMBL/GenBank/DDBJ databases">
        <title>Deep-cultivation of Planctomycetes and their phenomic and genomic characterization uncovers novel biology.</title>
        <authorList>
            <person name="Wiegand S."/>
            <person name="Jogler M."/>
            <person name="Boedeker C."/>
            <person name="Pinto D."/>
            <person name="Vollmers J."/>
            <person name="Rivas-Marin E."/>
            <person name="Kohn T."/>
            <person name="Peeters S.H."/>
            <person name="Heuer A."/>
            <person name="Rast P."/>
            <person name="Oberbeckmann S."/>
            <person name="Bunk B."/>
            <person name="Jeske O."/>
            <person name="Meyerdierks A."/>
            <person name="Storesund J.E."/>
            <person name="Kallscheuer N."/>
            <person name="Luecker S."/>
            <person name="Lage O.M."/>
            <person name="Pohl T."/>
            <person name="Merkel B.J."/>
            <person name="Hornburger P."/>
            <person name="Mueller R.-W."/>
            <person name="Bruemmer F."/>
            <person name="Labrenz M."/>
            <person name="Spormann A.M."/>
            <person name="Op den Camp H."/>
            <person name="Overmann J."/>
            <person name="Amann R."/>
            <person name="Jetten M.S.M."/>
            <person name="Mascher T."/>
            <person name="Medema M.H."/>
            <person name="Devos D.P."/>
            <person name="Kaster A.-K."/>
            <person name="Ovreas L."/>
            <person name="Rohde M."/>
            <person name="Galperin M.Y."/>
            <person name="Jogler C."/>
        </authorList>
    </citation>
    <scope>NUCLEOTIDE SEQUENCE [LARGE SCALE GENOMIC DNA]</scope>
    <source>
        <strain evidence="3 4">UC8</strain>
    </source>
</reference>
<evidence type="ECO:0000256" key="1">
    <source>
        <dbReference type="SAM" id="MobiDB-lite"/>
    </source>
</evidence>
<keyword evidence="2" id="KW-0812">Transmembrane</keyword>
<dbReference type="OrthoDB" id="279546at2"/>
<keyword evidence="4" id="KW-1185">Reference proteome</keyword>
<dbReference type="Proteomes" id="UP000325286">
    <property type="component" value="Chromosome"/>
</dbReference>
<dbReference type="KEGG" id="rul:UC8_17680"/>
<feature type="compositionally biased region" description="Acidic residues" evidence="1">
    <location>
        <begin position="146"/>
        <end position="155"/>
    </location>
</feature>
<keyword evidence="2" id="KW-0472">Membrane</keyword>
<proteinExistence type="predicted"/>